<evidence type="ECO:0000259" key="8">
    <source>
        <dbReference type="PROSITE" id="PS50850"/>
    </source>
</evidence>
<feature type="transmembrane region" description="Helical" evidence="7">
    <location>
        <begin position="35"/>
        <end position="59"/>
    </location>
</feature>
<feature type="transmembrane region" description="Helical" evidence="7">
    <location>
        <begin position="132"/>
        <end position="150"/>
    </location>
</feature>
<dbReference type="Gene3D" id="1.20.1720.10">
    <property type="entry name" value="Multidrug resistance protein D"/>
    <property type="match status" value="1"/>
</dbReference>
<evidence type="ECO:0000256" key="4">
    <source>
        <dbReference type="ARBA" id="ARBA00022692"/>
    </source>
</evidence>
<feature type="transmembrane region" description="Helical" evidence="7">
    <location>
        <begin position="102"/>
        <end position="120"/>
    </location>
</feature>
<feature type="transmembrane region" description="Helical" evidence="7">
    <location>
        <begin position="420"/>
        <end position="442"/>
    </location>
</feature>
<dbReference type="AlphaFoldDB" id="A0A5B8U0K4"/>
<evidence type="ECO:0000256" key="1">
    <source>
        <dbReference type="ARBA" id="ARBA00004651"/>
    </source>
</evidence>
<feature type="transmembrane region" description="Helical" evidence="7">
    <location>
        <begin position="223"/>
        <end position="241"/>
    </location>
</feature>
<dbReference type="Proteomes" id="UP000321805">
    <property type="component" value="Chromosome"/>
</dbReference>
<dbReference type="EMBL" id="CP042430">
    <property type="protein sequence ID" value="QEC46472.1"/>
    <property type="molecule type" value="Genomic_DNA"/>
</dbReference>
<feature type="transmembrane region" description="Helical" evidence="7">
    <location>
        <begin position="162"/>
        <end position="183"/>
    </location>
</feature>
<dbReference type="PANTHER" id="PTHR42718">
    <property type="entry name" value="MAJOR FACILITATOR SUPERFAMILY MULTIDRUG TRANSPORTER MFSC"/>
    <property type="match status" value="1"/>
</dbReference>
<organism evidence="9 10">
    <name type="scientific">Baekduia soli</name>
    <dbReference type="NCBI Taxonomy" id="496014"/>
    <lineage>
        <taxon>Bacteria</taxon>
        <taxon>Bacillati</taxon>
        <taxon>Actinomycetota</taxon>
        <taxon>Thermoleophilia</taxon>
        <taxon>Solirubrobacterales</taxon>
        <taxon>Baekduiaceae</taxon>
        <taxon>Baekduia</taxon>
    </lineage>
</organism>
<proteinExistence type="predicted"/>
<dbReference type="GO" id="GO:0022857">
    <property type="term" value="F:transmembrane transporter activity"/>
    <property type="evidence" value="ECO:0007669"/>
    <property type="project" value="InterPro"/>
</dbReference>
<evidence type="ECO:0000256" key="3">
    <source>
        <dbReference type="ARBA" id="ARBA00022475"/>
    </source>
</evidence>
<feature type="transmembrane region" description="Helical" evidence="7">
    <location>
        <begin position="462"/>
        <end position="486"/>
    </location>
</feature>
<dbReference type="Gene3D" id="1.20.1250.20">
    <property type="entry name" value="MFS general substrate transporter like domains"/>
    <property type="match status" value="1"/>
</dbReference>
<comment type="subcellular location">
    <subcellularLocation>
        <location evidence="1">Cell membrane</location>
        <topology evidence="1">Multi-pass membrane protein</topology>
    </subcellularLocation>
</comment>
<evidence type="ECO:0000256" key="7">
    <source>
        <dbReference type="SAM" id="Phobius"/>
    </source>
</evidence>
<feature type="transmembrane region" description="Helical" evidence="7">
    <location>
        <begin position="71"/>
        <end position="90"/>
    </location>
</feature>
<evidence type="ECO:0000313" key="9">
    <source>
        <dbReference type="EMBL" id="QEC46472.1"/>
    </source>
</evidence>
<reference evidence="9 10" key="1">
    <citation type="journal article" date="2018" name="J. Microbiol.">
        <title>Baekduia soli gen. nov., sp. nov., a novel bacterium isolated from the soil of Baekdu Mountain and proposal of a novel family name, Baekduiaceae fam. nov.</title>
        <authorList>
            <person name="An D.S."/>
            <person name="Siddiqi M.Z."/>
            <person name="Kim K.H."/>
            <person name="Yu H.S."/>
            <person name="Im W.T."/>
        </authorList>
    </citation>
    <scope>NUCLEOTIDE SEQUENCE [LARGE SCALE GENOMIC DNA]</scope>
    <source>
        <strain evidence="9 10">BR7-21</strain>
    </source>
</reference>
<dbReference type="InterPro" id="IPR011701">
    <property type="entry name" value="MFS"/>
</dbReference>
<keyword evidence="3" id="KW-1003">Cell membrane</keyword>
<keyword evidence="2" id="KW-0813">Transport</keyword>
<feature type="transmembrane region" description="Helical" evidence="7">
    <location>
        <begin position="379"/>
        <end position="399"/>
    </location>
</feature>
<dbReference type="InterPro" id="IPR020846">
    <property type="entry name" value="MFS_dom"/>
</dbReference>
<name>A0A5B8U0K4_9ACTN</name>
<protein>
    <submittedName>
        <fullName evidence="9">MFS transporter</fullName>
    </submittedName>
</protein>
<evidence type="ECO:0000256" key="2">
    <source>
        <dbReference type="ARBA" id="ARBA00022448"/>
    </source>
</evidence>
<dbReference type="CDD" id="cd17321">
    <property type="entry name" value="MFS_MMR_MDR_like"/>
    <property type="match status" value="1"/>
</dbReference>
<dbReference type="Pfam" id="PF07690">
    <property type="entry name" value="MFS_1"/>
    <property type="match status" value="1"/>
</dbReference>
<evidence type="ECO:0000256" key="5">
    <source>
        <dbReference type="ARBA" id="ARBA00022989"/>
    </source>
</evidence>
<dbReference type="OrthoDB" id="4080117at2"/>
<sequence length="503" mass="51972">MPATFTRPAAARRLSGTRLRLRRAGAPRRPSHPQIVLGIILTCQLMLILDVSIIITSLPRIHRALGFSPTGLSWVQNAYALTFGGLLLLGARAGDILGRRRMFVAGLTVFTAASLAGGLAQSPGWLLGARAVQGLGAAVAAPSTLALLSITFREGRERTRAVASYSAVSAAGGSIGLVVGGMLTSWASWRWGLFINVPIGIVLVTLAPRFLPESERHDGRFDLTGAITSTLGMTAIVYGFVRAASDGWGDLGTVASFAAGVLLLAAFVLTERRAEQPITPLRMFASRERSGAYVGRLLLVAGNFSSFFFLTQYFQGVRGFSAVQTGIAFLPMTLAMFASVRIVPRLTARFGTAPLLIGGLTVALAGMLWLTRITEDSSYVPGVAVAMVVFGAGTGIAMAPLTSVGMAGVPARDAGAGSGLLNAAQQVGAALGLGILVTVFASSSRSAAQHAGATPRSELAHAVASTLVGSAGFLVAALAVAVVIMWPRMAAARATAAAAERAS</sequence>
<feature type="transmembrane region" description="Helical" evidence="7">
    <location>
        <begin position="189"/>
        <end position="211"/>
    </location>
</feature>
<feature type="transmembrane region" description="Helical" evidence="7">
    <location>
        <begin position="253"/>
        <end position="270"/>
    </location>
</feature>
<keyword evidence="5 7" id="KW-1133">Transmembrane helix</keyword>
<feature type="transmembrane region" description="Helical" evidence="7">
    <location>
        <begin position="322"/>
        <end position="343"/>
    </location>
</feature>
<dbReference type="SUPFAM" id="SSF103473">
    <property type="entry name" value="MFS general substrate transporter"/>
    <property type="match status" value="1"/>
</dbReference>
<dbReference type="PROSITE" id="PS50850">
    <property type="entry name" value="MFS"/>
    <property type="match status" value="1"/>
</dbReference>
<feature type="transmembrane region" description="Helical" evidence="7">
    <location>
        <begin position="291"/>
        <end position="310"/>
    </location>
</feature>
<accession>A0A5B8U0K4</accession>
<feature type="transmembrane region" description="Helical" evidence="7">
    <location>
        <begin position="355"/>
        <end position="373"/>
    </location>
</feature>
<gene>
    <name evidence="9" type="ORF">FSW04_02005</name>
</gene>
<keyword evidence="10" id="KW-1185">Reference proteome</keyword>
<dbReference type="GO" id="GO:0005886">
    <property type="term" value="C:plasma membrane"/>
    <property type="evidence" value="ECO:0007669"/>
    <property type="project" value="UniProtKB-SubCell"/>
</dbReference>
<dbReference type="KEGG" id="bsol:FSW04_02005"/>
<keyword evidence="6 7" id="KW-0472">Membrane</keyword>
<dbReference type="InterPro" id="IPR036259">
    <property type="entry name" value="MFS_trans_sf"/>
</dbReference>
<feature type="domain" description="Major facilitator superfamily (MFS) profile" evidence="8">
    <location>
        <begin position="36"/>
        <end position="488"/>
    </location>
</feature>
<dbReference type="PANTHER" id="PTHR42718:SF46">
    <property type="entry name" value="BLR6921 PROTEIN"/>
    <property type="match status" value="1"/>
</dbReference>
<evidence type="ECO:0000313" key="10">
    <source>
        <dbReference type="Proteomes" id="UP000321805"/>
    </source>
</evidence>
<keyword evidence="4 7" id="KW-0812">Transmembrane</keyword>
<dbReference type="RefSeq" id="WP_146915714.1">
    <property type="nucleotide sequence ID" value="NZ_CP042430.1"/>
</dbReference>
<evidence type="ECO:0000256" key="6">
    <source>
        <dbReference type="ARBA" id="ARBA00023136"/>
    </source>
</evidence>